<dbReference type="Gene3D" id="3.30.60.30">
    <property type="match status" value="1"/>
</dbReference>
<dbReference type="InterPro" id="IPR011390">
    <property type="entry name" value="IGFBP_rP_mac25"/>
</dbReference>
<accession>A0ABD0KFP2</accession>
<dbReference type="InterPro" id="IPR007110">
    <property type="entry name" value="Ig-like_dom"/>
</dbReference>
<dbReference type="SMART" id="SM00280">
    <property type="entry name" value="KAZAL"/>
    <property type="match status" value="1"/>
</dbReference>
<dbReference type="PROSITE" id="PS50835">
    <property type="entry name" value="IG_LIKE"/>
    <property type="match status" value="1"/>
</dbReference>
<reference evidence="6 7" key="1">
    <citation type="journal article" date="2023" name="Sci. Data">
        <title>Genome assembly of the Korean intertidal mud-creeper Batillaria attramentaria.</title>
        <authorList>
            <person name="Patra A.K."/>
            <person name="Ho P.T."/>
            <person name="Jun S."/>
            <person name="Lee S.J."/>
            <person name="Kim Y."/>
            <person name="Won Y.J."/>
        </authorList>
    </citation>
    <scope>NUCLEOTIDE SEQUENCE [LARGE SCALE GENOMIC DNA]</scope>
    <source>
        <strain evidence="6">Wonlab-2016</strain>
    </source>
</reference>
<comment type="caution">
    <text evidence="6">The sequence shown here is derived from an EMBL/GenBank/DDBJ whole genome shotgun (WGS) entry which is preliminary data.</text>
</comment>
<dbReference type="SMART" id="SM00409">
    <property type="entry name" value="IG"/>
    <property type="match status" value="1"/>
</dbReference>
<dbReference type="InterPro" id="IPR013098">
    <property type="entry name" value="Ig_I-set"/>
</dbReference>
<dbReference type="AlphaFoldDB" id="A0ABD0KFP2"/>
<evidence type="ECO:0000313" key="7">
    <source>
        <dbReference type="Proteomes" id="UP001519460"/>
    </source>
</evidence>
<evidence type="ECO:0000256" key="3">
    <source>
        <dbReference type="ARBA" id="ARBA00022729"/>
    </source>
</evidence>
<dbReference type="Gene3D" id="2.60.40.10">
    <property type="entry name" value="Immunoglobulins"/>
    <property type="match status" value="1"/>
</dbReference>
<dbReference type="PANTHER" id="PTHR14186:SF19">
    <property type="entry name" value="INSULIN-LIKE GROWTH FACTOR-BINDING PROTEIN 7"/>
    <property type="match status" value="1"/>
</dbReference>
<evidence type="ECO:0000259" key="4">
    <source>
        <dbReference type="PROSITE" id="PS50835"/>
    </source>
</evidence>
<dbReference type="InterPro" id="IPR003599">
    <property type="entry name" value="Ig_sub"/>
</dbReference>
<dbReference type="Pfam" id="PF07648">
    <property type="entry name" value="Kazal_2"/>
    <property type="match status" value="1"/>
</dbReference>
<organism evidence="6 7">
    <name type="scientific">Batillaria attramentaria</name>
    <dbReference type="NCBI Taxonomy" id="370345"/>
    <lineage>
        <taxon>Eukaryota</taxon>
        <taxon>Metazoa</taxon>
        <taxon>Spiralia</taxon>
        <taxon>Lophotrochozoa</taxon>
        <taxon>Mollusca</taxon>
        <taxon>Gastropoda</taxon>
        <taxon>Caenogastropoda</taxon>
        <taxon>Sorbeoconcha</taxon>
        <taxon>Cerithioidea</taxon>
        <taxon>Batillariidae</taxon>
        <taxon>Batillaria</taxon>
    </lineage>
</organism>
<feature type="domain" description="Ig-like" evidence="4">
    <location>
        <begin position="73"/>
        <end position="179"/>
    </location>
</feature>
<feature type="domain" description="Kazal-like" evidence="5">
    <location>
        <begin position="13"/>
        <end position="73"/>
    </location>
</feature>
<dbReference type="PANTHER" id="PTHR14186">
    <property type="entry name" value="INSULIN-LIKE GROWTH FACTOR BINDING PROTEIN-RELATED"/>
    <property type="match status" value="1"/>
</dbReference>
<dbReference type="SMART" id="SM00408">
    <property type="entry name" value="IGc2"/>
    <property type="match status" value="1"/>
</dbReference>
<proteinExistence type="predicted"/>
<protein>
    <submittedName>
        <fullName evidence="6">Uncharacterized protein</fullName>
    </submittedName>
</protein>
<dbReference type="SUPFAM" id="SSF100895">
    <property type="entry name" value="Kazal-type serine protease inhibitors"/>
    <property type="match status" value="1"/>
</dbReference>
<evidence type="ECO:0000256" key="1">
    <source>
        <dbReference type="ARBA" id="ARBA00004613"/>
    </source>
</evidence>
<dbReference type="EMBL" id="JACVVK020000187">
    <property type="protein sequence ID" value="KAK7485907.1"/>
    <property type="molecule type" value="Genomic_DNA"/>
</dbReference>
<sequence>MCAYVLSVRDPCGDGMKCRSTPDAGSICQCKFQEILCGSDGKTYSNLCQLMTTAVREQRTNTLNVKSVGPCEPGAKIVTKPEYVRNHTDTNIVLQCEAIGLPTPTMAWMFTRADNQTFNLPGDDNRMVTSSRGGPGKFMVTSWLQIEGLEKYHEGDYTCVAFNQHGEEQHVDKAKARVKVVEQ</sequence>
<keyword evidence="2" id="KW-0964">Secreted</keyword>
<dbReference type="InterPro" id="IPR036179">
    <property type="entry name" value="Ig-like_dom_sf"/>
</dbReference>
<gene>
    <name evidence="6" type="ORF">BaRGS_00022902</name>
</gene>
<evidence type="ECO:0000313" key="6">
    <source>
        <dbReference type="EMBL" id="KAK7485907.1"/>
    </source>
</evidence>
<name>A0ABD0KFP2_9CAEN</name>
<dbReference type="Pfam" id="PF07679">
    <property type="entry name" value="I-set"/>
    <property type="match status" value="1"/>
</dbReference>
<dbReference type="PROSITE" id="PS51465">
    <property type="entry name" value="KAZAL_2"/>
    <property type="match status" value="1"/>
</dbReference>
<keyword evidence="7" id="KW-1185">Reference proteome</keyword>
<evidence type="ECO:0000256" key="2">
    <source>
        <dbReference type="ARBA" id="ARBA00022525"/>
    </source>
</evidence>
<dbReference type="InterPro" id="IPR013783">
    <property type="entry name" value="Ig-like_fold"/>
</dbReference>
<dbReference type="SUPFAM" id="SSF48726">
    <property type="entry name" value="Immunoglobulin"/>
    <property type="match status" value="1"/>
</dbReference>
<comment type="subcellular location">
    <subcellularLocation>
        <location evidence="1">Secreted</location>
    </subcellularLocation>
</comment>
<dbReference type="InterPro" id="IPR002350">
    <property type="entry name" value="Kazal_dom"/>
</dbReference>
<evidence type="ECO:0000259" key="5">
    <source>
        <dbReference type="PROSITE" id="PS51465"/>
    </source>
</evidence>
<keyword evidence="3" id="KW-0732">Signal</keyword>
<dbReference type="Proteomes" id="UP001519460">
    <property type="component" value="Unassembled WGS sequence"/>
</dbReference>
<dbReference type="InterPro" id="IPR003598">
    <property type="entry name" value="Ig_sub2"/>
</dbReference>
<dbReference type="GO" id="GO:0005576">
    <property type="term" value="C:extracellular region"/>
    <property type="evidence" value="ECO:0007669"/>
    <property type="project" value="UniProtKB-SubCell"/>
</dbReference>
<dbReference type="InterPro" id="IPR036058">
    <property type="entry name" value="Kazal_dom_sf"/>
</dbReference>
<dbReference type="CDD" id="cd00104">
    <property type="entry name" value="KAZAL_FS"/>
    <property type="match status" value="1"/>
</dbReference>